<accession>A0A8D8GLX5</accession>
<proteinExistence type="predicted"/>
<dbReference type="EMBL" id="HBUE01163748">
    <property type="protein sequence ID" value="CAG6511544.1"/>
    <property type="molecule type" value="Transcribed_RNA"/>
</dbReference>
<protein>
    <submittedName>
        <fullName evidence="1">(northern house mosquito) hypothetical protein</fullName>
    </submittedName>
</protein>
<sequence>MVVLMDSHFELIASACCNACHATPGPPRTSPSRSLTAALLFFSANFAVPVVSEQEIYIASLILNQLQFHSVPYLWFHWLVKLKSWNEKKIRVSIETHLI</sequence>
<dbReference type="AlphaFoldDB" id="A0A8D8GLX5"/>
<name>A0A8D8GLX5_CULPI</name>
<organism evidence="1">
    <name type="scientific">Culex pipiens</name>
    <name type="common">House mosquito</name>
    <dbReference type="NCBI Taxonomy" id="7175"/>
    <lineage>
        <taxon>Eukaryota</taxon>
        <taxon>Metazoa</taxon>
        <taxon>Ecdysozoa</taxon>
        <taxon>Arthropoda</taxon>
        <taxon>Hexapoda</taxon>
        <taxon>Insecta</taxon>
        <taxon>Pterygota</taxon>
        <taxon>Neoptera</taxon>
        <taxon>Endopterygota</taxon>
        <taxon>Diptera</taxon>
        <taxon>Nematocera</taxon>
        <taxon>Culicoidea</taxon>
        <taxon>Culicidae</taxon>
        <taxon>Culicinae</taxon>
        <taxon>Culicini</taxon>
        <taxon>Culex</taxon>
        <taxon>Culex</taxon>
    </lineage>
</organism>
<reference evidence="1" key="1">
    <citation type="submission" date="2021-05" db="EMBL/GenBank/DDBJ databases">
        <authorList>
            <person name="Alioto T."/>
            <person name="Alioto T."/>
            <person name="Gomez Garrido J."/>
        </authorList>
    </citation>
    <scope>NUCLEOTIDE SEQUENCE</scope>
</reference>
<evidence type="ECO:0000313" key="1">
    <source>
        <dbReference type="EMBL" id="CAG6511544.1"/>
    </source>
</evidence>
<dbReference type="EMBL" id="HBUE01268994">
    <property type="protein sequence ID" value="CAG6562975.1"/>
    <property type="molecule type" value="Transcribed_RNA"/>
</dbReference>